<dbReference type="Pfam" id="PF01594">
    <property type="entry name" value="AI-2E_transport"/>
    <property type="match status" value="1"/>
</dbReference>
<evidence type="ECO:0000256" key="6">
    <source>
        <dbReference type="ARBA" id="ARBA00022989"/>
    </source>
</evidence>
<feature type="transmembrane region" description="Helical" evidence="8">
    <location>
        <begin position="164"/>
        <end position="190"/>
    </location>
</feature>
<organism evidence="9 10">
    <name type="scientific">Peptoanaerobacter stomatis</name>
    <dbReference type="NCBI Taxonomy" id="796937"/>
    <lineage>
        <taxon>Bacteria</taxon>
        <taxon>Bacillati</taxon>
        <taxon>Bacillota</taxon>
        <taxon>Clostridia</taxon>
        <taxon>Peptostreptococcales</taxon>
        <taxon>Filifactoraceae</taxon>
        <taxon>Peptoanaerobacter</taxon>
    </lineage>
</organism>
<proteinExistence type="inferred from homology"/>
<evidence type="ECO:0000256" key="1">
    <source>
        <dbReference type="ARBA" id="ARBA00004651"/>
    </source>
</evidence>
<keyword evidence="6 8" id="KW-1133">Transmembrane helix</keyword>
<dbReference type="GO" id="GO:0005886">
    <property type="term" value="C:plasma membrane"/>
    <property type="evidence" value="ECO:0007669"/>
    <property type="project" value="UniProtKB-SubCell"/>
</dbReference>
<evidence type="ECO:0000256" key="8">
    <source>
        <dbReference type="SAM" id="Phobius"/>
    </source>
</evidence>
<feature type="transmembrane region" description="Helical" evidence="8">
    <location>
        <begin position="293"/>
        <end position="312"/>
    </location>
</feature>
<name>J5W7C6_9FIRM</name>
<evidence type="ECO:0000256" key="2">
    <source>
        <dbReference type="ARBA" id="ARBA00009773"/>
    </source>
</evidence>
<feature type="transmembrane region" description="Helical" evidence="8">
    <location>
        <begin position="324"/>
        <end position="357"/>
    </location>
</feature>
<evidence type="ECO:0000256" key="4">
    <source>
        <dbReference type="ARBA" id="ARBA00022475"/>
    </source>
</evidence>
<dbReference type="PATRIC" id="fig|796941.3.peg.2048"/>
<dbReference type="GO" id="GO:0055085">
    <property type="term" value="P:transmembrane transport"/>
    <property type="evidence" value="ECO:0007669"/>
    <property type="project" value="TreeGrafter"/>
</dbReference>
<evidence type="ECO:0000256" key="5">
    <source>
        <dbReference type="ARBA" id="ARBA00022692"/>
    </source>
</evidence>
<keyword evidence="4" id="KW-1003">Cell membrane</keyword>
<dbReference type="PANTHER" id="PTHR21716">
    <property type="entry name" value="TRANSMEMBRANE PROTEIN"/>
    <property type="match status" value="1"/>
</dbReference>
<keyword evidence="7 8" id="KW-0472">Membrane</keyword>
<reference evidence="9 10" key="1">
    <citation type="submission" date="2012-07" db="EMBL/GenBank/DDBJ databases">
        <authorList>
            <person name="Durkin A.S."/>
            <person name="McCorrison J."/>
            <person name="Torralba M."/>
            <person name="Gillis M."/>
            <person name="Methe B."/>
            <person name="Sutton G."/>
            <person name="Nelson K.E."/>
        </authorList>
    </citation>
    <scope>NUCLEOTIDE SEQUENCE [LARGE SCALE GENOMIC DNA]</scope>
    <source>
        <strain evidence="9 10">OBRC8</strain>
    </source>
</reference>
<dbReference type="InterPro" id="IPR002549">
    <property type="entry name" value="AI-2E-like"/>
</dbReference>
<protein>
    <submittedName>
        <fullName evidence="9">PF01594 domain protein</fullName>
    </submittedName>
</protein>
<dbReference type="RefSeq" id="WP_009531595.1">
    <property type="nucleotide sequence ID" value="NZ_ALNK01000037.1"/>
</dbReference>
<gene>
    <name evidence="9" type="ORF">HMPREF1143_1625</name>
</gene>
<feature type="transmembrane region" description="Helical" evidence="8">
    <location>
        <begin position="39"/>
        <end position="60"/>
    </location>
</feature>
<feature type="transmembrane region" description="Helical" evidence="8">
    <location>
        <begin position="72"/>
        <end position="93"/>
    </location>
</feature>
<feature type="transmembrane region" description="Helical" evidence="8">
    <location>
        <begin position="238"/>
        <end position="257"/>
    </location>
</feature>
<dbReference type="AlphaFoldDB" id="J5W7C6"/>
<feature type="transmembrane region" description="Helical" evidence="8">
    <location>
        <begin position="263"/>
        <end position="286"/>
    </location>
</feature>
<keyword evidence="3" id="KW-0813">Transport</keyword>
<evidence type="ECO:0000313" key="10">
    <source>
        <dbReference type="Proteomes" id="UP000005244"/>
    </source>
</evidence>
<accession>J5W7C6</accession>
<evidence type="ECO:0000313" key="9">
    <source>
        <dbReference type="EMBL" id="EJU19877.1"/>
    </source>
</evidence>
<feature type="transmembrane region" description="Helical" evidence="8">
    <location>
        <begin position="12"/>
        <end position="33"/>
    </location>
</feature>
<comment type="subcellular location">
    <subcellularLocation>
        <location evidence="1">Cell membrane</location>
        <topology evidence="1">Multi-pass membrane protein</topology>
    </subcellularLocation>
</comment>
<dbReference type="Proteomes" id="UP000005244">
    <property type="component" value="Unassembled WGS sequence"/>
</dbReference>
<sequence>MDNCSYKKILKLIIIANLLFFSLANLTNIYNIVGNILNLFIPVIVGICIAFILNIPMMFFEKLIGRIIRGQGTYRFQAIFITIIVFIFSIYFITSMIIPEIANSINEISTKLNSVDSVQSFLKLHGNLKIFDNIGIDISSMIDSAVNFIKKSSVLYASTTIQSILSLTATFFSGLISLFIGIVFSIYILAQKENLIEQAKRLILAIFGNERSEHIVEFFKVVNTSFSGFIAGQGTESVILGFLFLISMSLLGIPKAIPISAIIGVFSLVPLFGVAIACVYGVLSIVIVEPIKALWFLILFLILQQLEGNLIYPRVVGKSVGLPGIWVLFAITVIGGFAGFLGMIVAVPTMSVIYTLVERFVNNRLNRL</sequence>
<keyword evidence="10" id="KW-1185">Reference proteome</keyword>
<comment type="similarity">
    <text evidence="2">Belongs to the autoinducer-2 exporter (AI-2E) (TC 2.A.86) family.</text>
</comment>
<comment type="caution">
    <text evidence="9">The sequence shown here is derived from an EMBL/GenBank/DDBJ whole genome shotgun (WGS) entry which is preliminary data.</text>
</comment>
<dbReference type="PANTHER" id="PTHR21716:SF53">
    <property type="entry name" value="PERMEASE PERM-RELATED"/>
    <property type="match status" value="1"/>
</dbReference>
<evidence type="ECO:0000256" key="7">
    <source>
        <dbReference type="ARBA" id="ARBA00023136"/>
    </source>
</evidence>
<evidence type="ECO:0000256" key="3">
    <source>
        <dbReference type="ARBA" id="ARBA00022448"/>
    </source>
</evidence>
<dbReference type="EMBL" id="ALNK01000037">
    <property type="protein sequence ID" value="EJU19877.1"/>
    <property type="molecule type" value="Genomic_DNA"/>
</dbReference>
<keyword evidence="5 8" id="KW-0812">Transmembrane</keyword>